<evidence type="ECO:0000256" key="3">
    <source>
        <dbReference type="ARBA" id="ARBA00008281"/>
    </source>
</evidence>
<keyword evidence="7 10" id="KW-0283">Flagellar rotation</keyword>
<proteinExistence type="inferred from homology"/>
<evidence type="ECO:0000256" key="8">
    <source>
        <dbReference type="ARBA" id="ARBA00022989"/>
    </source>
</evidence>
<evidence type="ECO:0000256" key="6">
    <source>
        <dbReference type="ARBA" id="ARBA00022692"/>
    </source>
</evidence>
<keyword evidence="6 10" id="KW-0812">Transmembrane</keyword>
<dbReference type="GO" id="GO:0005886">
    <property type="term" value="C:plasma membrane"/>
    <property type="evidence" value="ECO:0007669"/>
    <property type="project" value="UniProtKB-SubCell"/>
</dbReference>
<dbReference type="InterPro" id="IPR005503">
    <property type="entry name" value="FliL"/>
</dbReference>
<keyword evidence="4 10" id="KW-1003">Cell membrane</keyword>
<keyword evidence="9 10" id="KW-0472">Membrane</keyword>
<comment type="subcellular location">
    <subcellularLocation>
        <location evidence="2">Cell membrane</location>
        <topology evidence="2">Single-pass membrane protein</topology>
    </subcellularLocation>
</comment>
<sequence>MSGNVMKTMIIALVGITVVGVVALIFVLNMDRDQAAGEGRSIDEVVEASFETEELTTDLKDDRFVRVQFQIVTDNKAAKEELQKREFQLQNILIKELSKMDVKEFKTGISNLESMIKSKLNELMDEGKVTDVYTITKVLQ</sequence>
<keyword evidence="11" id="KW-0966">Cell projection</keyword>
<dbReference type="Pfam" id="PF03748">
    <property type="entry name" value="FliL"/>
    <property type="match status" value="1"/>
</dbReference>
<comment type="similarity">
    <text evidence="3 10">Belongs to the FliL family.</text>
</comment>
<name>A0A0A5GPS6_9BACI</name>
<evidence type="ECO:0000256" key="9">
    <source>
        <dbReference type="ARBA" id="ARBA00023136"/>
    </source>
</evidence>
<dbReference type="PANTHER" id="PTHR35091:SF2">
    <property type="entry name" value="FLAGELLAR PROTEIN FLIL"/>
    <property type="match status" value="1"/>
</dbReference>
<evidence type="ECO:0000256" key="7">
    <source>
        <dbReference type="ARBA" id="ARBA00022779"/>
    </source>
</evidence>
<reference evidence="11 12" key="1">
    <citation type="submission" date="2013-08" db="EMBL/GenBank/DDBJ databases">
        <authorList>
            <person name="Huang J."/>
            <person name="Wang G."/>
        </authorList>
    </citation>
    <scope>NUCLEOTIDE SEQUENCE [LARGE SCALE GENOMIC DNA]</scope>
    <source>
        <strain evidence="11 12">JSM 076056</strain>
    </source>
</reference>
<keyword evidence="11" id="KW-0969">Cilium</keyword>
<comment type="caution">
    <text evidence="11">The sequence shown here is derived from an EMBL/GenBank/DDBJ whole genome shotgun (WGS) entry which is preliminary data.</text>
</comment>
<feature type="transmembrane region" description="Helical" evidence="10">
    <location>
        <begin position="6"/>
        <end position="28"/>
    </location>
</feature>
<dbReference type="eggNOG" id="COG1580">
    <property type="taxonomic scope" value="Bacteria"/>
</dbReference>
<gene>
    <name evidence="11" type="ORF">N781_12175</name>
</gene>
<evidence type="ECO:0000313" key="12">
    <source>
        <dbReference type="Proteomes" id="UP000030528"/>
    </source>
</evidence>
<dbReference type="RefSeq" id="WP_026799783.1">
    <property type="nucleotide sequence ID" value="NZ_AULI01000005.1"/>
</dbReference>
<evidence type="ECO:0000313" key="11">
    <source>
        <dbReference type="EMBL" id="KGX93165.1"/>
    </source>
</evidence>
<evidence type="ECO:0000256" key="4">
    <source>
        <dbReference type="ARBA" id="ARBA00022475"/>
    </source>
</evidence>
<comment type="function">
    <text evidence="1 10">Controls the rotational direction of flagella during chemotaxis.</text>
</comment>
<dbReference type="GO" id="GO:0006935">
    <property type="term" value="P:chemotaxis"/>
    <property type="evidence" value="ECO:0007669"/>
    <property type="project" value="UniProtKB-KW"/>
</dbReference>
<keyword evidence="12" id="KW-1185">Reference proteome</keyword>
<evidence type="ECO:0000256" key="5">
    <source>
        <dbReference type="ARBA" id="ARBA00022500"/>
    </source>
</evidence>
<dbReference type="NCBIfam" id="NF005826">
    <property type="entry name" value="PRK07718.1"/>
    <property type="match status" value="1"/>
</dbReference>
<dbReference type="PANTHER" id="PTHR35091">
    <property type="entry name" value="FLAGELLAR PROTEIN FLIL"/>
    <property type="match status" value="1"/>
</dbReference>
<dbReference type="AlphaFoldDB" id="A0A0A5GPS6"/>
<dbReference type="Proteomes" id="UP000030528">
    <property type="component" value="Unassembled WGS sequence"/>
</dbReference>
<dbReference type="EMBL" id="AVPE01000003">
    <property type="protein sequence ID" value="KGX93165.1"/>
    <property type="molecule type" value="Genomic_DNA"/>
</dbReference>
<dbReference type="GO" id="GO:0071978">
    <property type="term" value="P:bacterial-type flagellum-dependent swarming motility"/>
    <property type="evidence" value="ECO:0007669"/>
    <property type="project" value="TreeGrafter"/>
</dbReference>
<keyword evidence="11" id="KW-0282">Flagellum</keyword>
<evidence type="ECO:0000256" key="1">
    <source>
        <dbReference type="ARBA" id="ARBA00002254"/>
    </source>
</evidence>
<keyword evidence="8 10" id="KW-1133">Transmembrane helix</keyword>
<keyword evidence="5 10" id="KW-0145">Chemotaxis</keyword>
<evidence type="ECO:0000256" key="10">
    <source>
        <dbReference type="RuleBase" id="RU364125"/>
    </source>
</evidence>
<dbReference type="GO" id="GO:0009425">
    <property type="term" value="C:bacterial-type flagellum basal body"/>
    <property type="evidence" value="ECO:0007669"/>
    <property type="project" value="InterPro"/>
</dbReference>
<dbReference type="STRING" id="1385510.GCA_000425205_01333"/>
<organism evidence="11 12">
    <name type="scientific">Pontibacillus halophilus JSM 076056 = DSM 19796</name>
    <dbReference type="NCBI Taxonomy" id="1385510"/>
    <lineage>
        <taxon>Bacteria</taxon>
        <taxon>Bacillati</taxon>
        <taxon>Bacillota</taxon>
        <taxon>Bacilli</taxon>
        <taxon>Bacillales</taxon>
        <taxon>Bacillaceae</taxon>
        <taxon>Pontibacillus</taxon>
    </lineage>
</organism>
<protein>
    <recommendedName>
        <fullName evidence="10">Flagellar protein FliL</fullName>
    </recommendedName>
</protein>
<evidence type="ECO:0000256" key="2">
    <source>
        <dbReference type="ARBA" id="ARBA00004162"/>
    </source>
</evidence>
<accession>A0A0A5GPS6</accession>